<sequence length="356" mass="41359">MHKWLWRFSQEEEALWRTVISAKYGLLNPWTTKLPSSSGTSDIWRHIRAHWHSFYANSALKVGNGKKRCKREIQGQTLLRSLSDSFPDWPWRILRRSKAPLKIIMMHHLSSSVSKRILSSAMAFYRNGSSFSMVSRQAYRISTLQQIIDKSPRNAIPSDFLKWRLLGCIRTSKFASGFSPLKQKPLDSIIDMERAKEKSAEELADIWDDYHLGRGHIAASMKSKLYKLLEQRASSCRYFVIPLWKGSGYTTMFVQVQAPHILITGLEDYKARGTQAAPYFTVSHYTEFAESKDLVLVRGDIVFTSKLMDSEAKWLLDTVQSFYLNDVRYKLVERFNRETSEFEFKDVLQTLEMPIM</sequence>
<evidence type="ECO:0000313" key="5">
    <source>
        <dbReference type="EMBL" id="KAG5620528.1"/>
    </source>
</evidence>
<evidence type="ECO:0008006" key="7">
    <source>
        <dbReference type="Google" id="ProtNLM"/>
    </source>
</evidence>
<dbReference type="OrthoDB" id="16535at2759"/>
<dbReference type="PANTHER" id="PTHR13126:SF0">
    <property type="entry name" value="ATP SYNTHASE MITOCHONDRIAL F1 COMPLEX ASSEMBLY FACTOR 1"/>
    <property type="match status" value="1"/>
</dbReference>
<protein>
    <recommendedName>
        <fullName evidence="7">ATP synthase mitochondrial F1 complex assembly factor 1</fullName>
    </recommendedName>
</protein>
<comment type="similarity">
    <text evidence="2">Belongs to the ATP11 family.</text>
</comment>
<dbReference type="AlphaFoldDB" id="A0A9J6A807"/>
<evidence type="ECO:0000256" key="1">
    <source>
        <dbReference type="ARBA" id="ARBA00004173"/>
    </source>
</evidence>
<dbReference type="GO" id="GO:0033615">
    <property type="term" value="P:mitochondrial proton-transporting ATP synthase complex assembly"/>
    <property type="evidence" value="ECO:0007669"/>
    <property type="project" value="TreeGrafter"/>
</dbReference>
<keyword evidence="4" id="KW-0496">Mitochondrion</keyword>
<evidence type="ECO:0000256" key="2">
    <source>
        <dbReference type="ARBA" id="ARBA00009116"/>
    </source>
</evidence>
<dbReference type="PANTHER" id="PTHR13126">
    <property type="entry name" value="CHAPERONE ATP11"/>
    <property type="match status" value="1"/>
</dbReference>
<organism evidence="5 6">
    <name type="scientific">Solanum commersonii</name>
    <name type="common">Commerson's wild potato</name>
    <name type="synonym">Commerson's nightshade</name>
    <dbReference type="NCBI Taxonomy" id="4109"/>
    <lineage>
        <taxon>Eukaryota</taxon>
        <taxon>Viridiplantae</taxon>
        <taxon>Streptophyta</taxon>
        <taxon>Embryophyta</taxon>
        <taxon>Tracheophyta</taxon>
        <taxon>Spermatophyta</taxon>
        <taxon>Magnoliopsida</taxon>
        <taxon>eudicotyledons</taxon>
        <taxon>Gunneridae</taxon>
        <taxon>Pentapetalae</taxon>
        <taxon>asterids</taxon>
        <taxon>lamiids</taxon>
        <taxon>Solanales</taxon>
        <taxon>Solanaceae</taxon>
        <taxon>Solanoideae</taxon>
        <taxon>Solaneae</taxon>
        <taxon>Solanum</taxon>
    </lineage>
</organism>
<dbReference type="InterPro" id="IPR010591">
    <property type="entry name" value="ATP11"/>
</dbReference>
<evidence type="ECO:0000313" key="6">
    <source>
        <dbReference type="Proteomes" id="UP000824120"/>
    </source>
</evidence>
<dbReference type="EMBL" id="JACXVP010000002">
    <property type="protein sequence ID" value="KAG5620528.1"/>
    <property type="molecule type" value="Genomic_DNA"/>
</dbReference>
<keyword evidence="3" id="KW-0809">Transit peptide</keyword>
<accession>A0A9J6A807</accession>
<dbReference type="Pfam" id="PF06644">
    <property type="entry name" value="ATP11"/>
    <property type="match status" value="1"/>
</dbReference>
<proteinExistence type="inferred from homology"/>
<dbReference type="GO" id="GO:0005739">
    <property type="term" value="C:mitochondrion"/>
    <property type="evidence" value="ECO:0007669"/>
    <property type="project" value="UniProtKB-SubCell"/>
</dbReference>
<gene>
    <name evidence="5" type="ORF">H5410_005746</name>
</gene>
<evidence type="ECO:0000256" key="4">
    <source>
        <dbReference type="ARBA" id="ARBA00023128"/>
    </source>
</evidence>
<comment type="subcellular location">
    <subcellularLocation>
        <location evidence="1">Mitochondrion</location>
    </subcellularLocation>
</comment>
<evidence type="ECO:0000256" key="3">
    <source>
        <dbReference type="ARBA" id="ARBA00022946"/>
    </source>
</evidence>
<reference evidence="5 6" key="1">
    <citation type="submission" date="2020-09" db="EMBL/GenBank/DDBJ databases">
        <title>De no assembly of potato wild relative species, Solanum commersonii.</title>
        <authorList>
            <person name="Cho K."/>
        </authorList>
    </citation>
    <scope>NUCLEOTIDE SEQUENCE [LARGE SCALE GENOMIC DNA]</scope>
    <source>
        <strain evidence="5">LZ3.2</strain>
        <tissue evidence="5">Leaf</tissue>
    </source>
</reference>
<keyword evidence="6" id="KW-1185">Reference proteome</keyword>
<comment type="caution">
    <text evidence="5">The sequence shown here is derived from an EMBL/GenBank/DDBJ whole genome shotgun (WGS) entry which is preliminary data.</text>
</comment>
<name>A0A9J6A807_SOLCO</name>
<dbReference type="Proteomes" id="UP000824120">
    <property type="component" value="Chromosome 2"/>
</dbReference>